<evidence type="ECO:0000259" key="1">
    <source>
        <dbReference type="Pfam" id="PF12728"/>
    </source>
</evidence>
<name>A0A3N1NZG6_9GAMM</name>
<dbReference type="InterPro" id="IPR009061">
    <property type="entry name" value="DNA-bd_dom_put_sf"/>
</dbReference>
<dbReference type="Proteomes" id="UP000273643">
    <property type="component" value="Unassembled WGS sequence"/>
</dbReference>
<dbReference type="EMBL" id="RJUK01000001">
    <property type="protein sequence ID" value="ROQ19810.1"/>
    <property type="molecule type" value="Genomic_DNA"/>
</dbReference>
<gene>
    <name evidence="2" type="ORF">EDC38_0398</name>
</gene>
<proteinExistence type="predicted"/>
<feature type="domain" description="Helix-turn-helix" evidence="1">
    <location>
        <begin position="4"/>
        <end position="55"/>
    </location>
</feature>
<evidence type="ECO:0000313" key="3">
    <source>
        <dbReference type="Proteomes" id="UP000273643"/>
    </source>
</evidence>
<dbReference type="Pfam" id="PF12728">
    <property type="entry name" value="HTH_17"/>
    <property type="match status" value="1"/>
</dbReference>
<keyword evidence="3" id="KW-1185">Reference proteome</keyword>
<sequence>MAKLLTTKQAAQHLGVSAAFLERDRWAGARIPFIKLGTRSVRYRSEDLEDYINRQMRHSTTENAA</sequence>
<dbReference type="InterPro" id="IPR041657">
    <property type="entry name" value="HTH_17"/>
</dbReference>
<dbReference type="SUPFAM" id="SSF46955">
    <property type="entry name" value="Putative DNA-binding domain"/>
    <property type="match status" value="1"/>
</dbReference>
<dbReference type="AlphaFoldDB" id="A0A3N1NZG6"/>
<accession>A0A3N1NZG6</accession>
<dbReference type="RefSeq" id="WP_211331026.1">
    <property type="nucleotide sequence ID" value="NZ_RJUK01000001.1"/>
</dbReference>
<organism evidence="2 3">
    <name type="scientific">Marinimicrobium koreense</name>
    <dbReference type="NCBI Taxonomy" id="306545"/>
    <lineage>
        <taxon>Bacteria</taxon>
        <taxon>Pseudomonadati</taxon>
        <taxon>Pseudomonadota</taxon>
        <taxon>Gammaproteobacteria</taxon>
        <taxon>Cellvibrionales</taxon>
        <taxon>Cellvibrionaceae</taxon>
        <taxon>Marinimicrobium</taxon>
    </lineage>
</organism>
<protein>
    <submittedName>
        <fullName evidence="2">AlpA family transcriptional regulator</fullName>
    </submittedName>
</protein>
<reference evidence="2 3" key="1">
    <citation type="submission" date="2018-11" db="EMBL/GenBank/DDBJ databases">
        <title>Genomic Encyclopedia of Type Strains, Phase IV (KMG-IV): sequencing the most valuable type-strain genomes for metagenomic binning, comparative biology and taxonomic classification.</title>
        <authorList>
            <person name="Goeker M."/>
        </authorList>
    </citation>
    <scope>NUCLEOTIDE SEQUENCE [LARGE SCALE GENOMIC DNA]</scope>
    <source>
        <strain evidence="2 3">DSM 16974</strain>
    </source>
</reference>
<comment type="caution">
    <text evidence="2">The sequence shown here is derived from an EMBL/GenBank/DDBJ whole genome shotgun (WGS) entry which is preliminary data.</text>
</comment>
<evidence type="ECO:0000313" key="2">
    <source>
        <dbReference type="EMBL" id="ROQ19810.1"/>
    </source>
</evidence>